<dbReference type="KEGG" id="foc:113201706"/>
<feature type="compositionally biased region" description="Polar residues" evidence="3">
    <location>
        <begin position="31"/>
        <end position="44"/>
    </location>
</feature>
<dbReference type="CDD" id="cd06714">
    <property type="entry name" value="PDZ_RIM-like"/>
    <property type="match status" value="1"/>
</dbReference>
<dbReference type="Pfam" id="PF00168">
    <property type="entry name" value="C2"/>
    <property type="match status" value="2"/>
</dbReference>
<dbReference type="SUPFAM" id="SSF50156">
    <property type="entry name" value="PDZ domain-like"/>
    <property type="match status" value="1"/>
</dbReference>
<dbReference type="SUPFAM" id="SSF57903">
    <property type="entry name" value="FYVE/PHD zinc finger"/>
    <property type="match status" value="1"/>
</dbReference>
<dbReference type="GO" id="GO:0048788">
    <property type="term" value="C:cytoskeleton of presynaptic active zone"/>
    <property type="evidence" value="ECO:0007669"/>
    <property type="project" value="TreeGrafter"/>
</dbReference>
<dbReference type="Proteomes" id="UP000504606">
    <property type="component" value="Unplaced"/>
</dbReference>
<evidence type="ECO:0000259" key="5">
    <source>
        <dbReference type="PROSITE" id="PS50106"/>
    </source>
</evidence>
<dbReference type="Gene3D" id="2.60.40.150">
    <property type="entry name" value="C2 domain"/>
    <property type="match status" value="2"/>
</dbReference>
<dbReference type="InterPro" id="IPR011011">
    <property type="entry name" value="Znf_FYVE_PHD"/>
</dbReference>
<feature type="compositionally biased region" description="Basic residues" evidence="3">
    <location>
        <begin position="288"/>
        <end position="303"/>
    </location>
</feature>
<evidence type="ECO:0000313" key="7">
    <source>
        <dbReference type="RefSeq" id="XP_052129415.1"/>
    </source>
</evidence>
<feature type="domain" description="PDZ" evidence="5">
    <location>
        <begin position="510"/>
        <end position="601"/>
    </location>
</feature>
<dbReference type="SMART" id="SM00228">
    <property type="entry name" value="PDZ"/>
    <property type="match status" value="1"/>
</dbReference>
<dbReference type="GO" id="GO:0048167">
    <property type="term" value="P:regulation of synaptic plasticity"/>
    <property type="evidence" value="ECO:0007669"/>
    <property type="project" value="TreeGrafter"/>
</dbReference>
<proteinExistence type="predicted"/>
<dbReference type="GeneID" id="113201706"/>
<feature type="region of interest" description="Disordered" evidence="3">
    <location>
        <begin position="828"/>
        <end position="852"/>
    </location>
</feature>
<comment type="subcellular location">
    <subcellularLocation>
        <location evidence="2">Synapse</location>
    </subcellularLocation>
</comment>
<feature type="region of interest" description="Disordered" evidence="3">
    <location>
        <begin position="891"/>
        <end position="989"/>
    </location>
</feature>
<feature type="compositionally biased region" description="Basic residues" evidence="3">
    <location>
        <begin position="968"/>
        <end position="979"/>
    </location>
</feature>
<dbReference type="FunFam" id="2.30.42.10:FF:000204">
    <property type="entry name" value="Fife, isoform B"/>
    <property type="match status" value="1"/>
</dbReference>
<dbReference type="AlphaFoldDB" id="A0A9C6X5D7"/>
<dbReference type="CTD" id="38337"/>
<dbReference type="GO" id="GO:0048791">
    <property type="term" value="P:calcium ion-regulated exocytosis of neurotransmitter"/>
    <property type="evidence" value="ECO:0007669"/>
    <property type="project" value="TreeGrafter"/>
</dbReference>
<feature type="compositionally biased region" description="Gly residues" evidence="3">
    <location>
        <begin position="315"/>
        <end position="327"/>
    </location>
</feature>
<feature type="compositionally biased region" description="Basic and acidic residues" evidence="3">
    <location>
        <begin position="241"/>
        <end position="251"/>
    </location>
</feature>
<feature type="region of interest" description="Disordered" evidence="3">
    <location>
        <begin position="640"/>
        <end position="661"/>
    </location>
</feature>
<sequence>MLPTNVMSFMKKMVATGEAGPAGADGSDSGTLSKLRQTLSTGLMTAQDRVNKFAPNSNRTVPSPPEEPQPEEKPPEPSLPKPTPKEPGKPPCRTGACRVCLKSLKPEDVIRVCGECHFKVCEDCASYTKQEDLADDAWRCSICRRKLQSRAQVQAQDSMETSLELPVVESLQRRHSDVKLGGSSGLTPGGGPGGGAGAGAGGLGAGLAPPRSPELRRHSDVSPASLKELEKVKIHVAGSRRGSEWEPDARQNKRGVSPGGGSRAASPQTTGGGGGQDDGDPGEEWRRRAAHGAAGRRRSRVQKQHSYDDEIKAGGAPGGPGGAGEVGLGLPVQLPRRASAYDVYQTGGALSPQAMAAALQAAARGGPGGAAGPPEPSGRRASFRKPDDPSAAGLDGPDTIQVHPEEERRTRRRGSQLPDINKIRAAAKAGAGGPEGVVPLAGVIVPPVAHPHRAVPGMVAVPPVAVEDAQDAERMRRQTSVTDGEAIKIVIHDVDSEPNFGARGGASKRRVVLRRDPSDKAHRTRGFGMRVVGGKSGPDGRLFAYIVWTVPGGPAEKGGLQQGDKVLEWGGVPLTDRSFEEVCSVMDRTGDVAELLVEHCSDLRMCDFLDDPAGYSSGPRKSGQGEQLGLSLGELRLVSDAETEKAPASPTRRKLPKTPEQMLREKQVSGRIQMQVWLHDDDLVVSVLAADDLACRSDDTGHGTIPEAYAKLRLLPVMGDEKGLKTDIAEPTHNPVWNATLEFSNIKPETLMDRTMEVTLWDACPGPERDTFFLGECSVDLQKAFLDDRPVWYRLEDPKCTRAGGKSPLASPRGSLASDMTQRLMRNSGINQRSFSEERDSESESGLLGSPEFSLLHPDHAWSCMGSGASSRRGSSQSEQLEVETYQLDRDFSRSQPGSRRSSFQSAQNAESKGSLDNDLPPINFNKERRRSSATRGNRDPEELLRQLKAAKGDLGRTMSFSGEAGKRGPRRGQKGRKHSMMEVGSLPRDELARRLSERLAALGPDSDDDEHWEEKPLGPGQVKPRASHTLGGVRGQVEMVLLMTKGQLEVDIKSATFTGYPADNPPDTYVKTYLRDGERRLQKRKTRVVRRSCNPQYQQTLRYSACDVLGRSLIVMLWEKQGSFEHNQGLGGAEVALDRLTLTNPTHGAYPLFPIASLGSGMAGSDGNESP</sequence>
<dbReference type="PROSITE" id="PS50004">
    <property type="entry name" value="C2"/>
    <property type="match status" value="2"/>
</dbReference>
<protein>
    <submittedName>
        <fullName evidence="7">Regulating synaptic membrane exocytosis protein 1 isoform X1</fullName>
    </submittedName>
</protein>
<dbReference type="PANTHER" id="PTHR12157">
    <property type="entry name" value="REGULATING SYNAPTIC MEMBRANE EXOCYTOSIS PROTEIN"/>
    <property type="match status" value="1"/>
</dbReference>
<dbReference type="InterPro" id="IPR036034">
    <property type="entry name" value="PDZ_sf"/>
</dbReference>
<dbReference type="RefSeq" id="XP_052129415.1">
    <property type="nucleotide sequence ID" value="XM_052273455.1"/>
</dbReference>
<feature type="compositionally biased region" description="Polar residues" evidence="3">
    <location>
        <begin position="894"/>
        <end position="912"/>
    </location>
</feature>
<keyword evidence="1" id="KW-0770">Synapse</keyword>
<dbReference type="InterPro" id="IPR001478">
    <property type="entry name" value="PDZ"/>
</dbReference>
<dbReference type="PANTHER" id="PTHR12157:SF24">
    <property type="entry name" value="FIFE, ISOFORM D"/>
    <property type="match status" value="1"/>
</dbReference>
<evidence type="ECO:0000256" key="3">
    <source>
        <dbReference type="SAM" id="MobiDB-lite"/>
    </source>
</evidence>
<feature type="compositionally biased region" description="Gly residues" evidence="3">
    <location>
        <begin position="182"/>
        <end position="205"/>
    </location>
</feature>
<dbReference type="Gene3D" id="2.30.42.10">
    <property type="match status" value="1"/>
</dbReference>
<feature type="domain" description="C2" evidence="4">
    <location>
        <begin position="1030"/>
        <end position="1151"/>
    </location>
</feature>
<dbReference type="InterPro" id="IPR000008">
    <property type="entry name" value="C2_dom"/>
</dbReference>
<dbReference type="Gene3D" id="3.30.40.10">
    <property type="entry name" value="Zinc/RING finger domain, C3HC4 (zinc finger)"/>
    <property type="match status" value="1"/>
</dbReference>
<evidence type="ECO:0000313" key="6">
    <source>
        <dbReference type="Proteomes" id="UP000504606"/>
    </source>
</evidence>
<feature type="compositionally biased region" description="Basic and acidic residues" evidence="3">
    <location>
        <begin position="937"/>
        <end position="955"/>
    </location>
</feature>
<dbReference type="InterPro" id="IPR035892">
    <property type="entry name" value="C2_domain_sf"/>
</dbReference>
<dbReference type="FunFam" id="2.60.40.150:FF:000202">
    <property type="entry name" value="Uncharacterized protein, isoform B"/>
    <property type="match status" value="1"/>
</dbReference>
<evidence type="ECO:0000256" key="1">
    <source>
        <dbReference type="ARBA" id="ARBA00023018"/>
    </source>
</evidence>
<dbReference type="GO" id="GO:0044325">
    <property type="term" value="F:transmembrane transporter binding"/>
    <property type="evidence" value="ECO:0007669"/>
    <property type="project" value="TreeGrafter"/>
</dbReference>
<feature type="compositionally biased region" description="Low complexity" evidence="3">
    <location>
        <begin position="18"/>
        <end position="30"/>
    </location>
</feature>
<feature type="region of interest" description="Disordered" evidence="3">
    <location>
        <begin position="178"/>
        <end position="330"/>
    </location>
</feature>
<dbReference type="GO" id="GO:0050806">
    <property type="term" value="P:positive regulation of synaptic transmission"/>
    <property type="evidence" value="ECO:0007669"/>
    <property type="project" value="TreeGrafter"/>
</dbReference>
<accession>A0A9C6X5D7</accession>
<dbReference type="InterPro" id="IPR013083">
    <property type="entry name" value="Znf_RING/FYVE/PHD"/>
</dbReference>
<dbReference type="GO" id="GO:0031267">
    <property type="term" value="F:small GTPase binding"/>
    <property type="evidence" value="ECO:0007669"/>
    <property type="project" value="InterPro"/>
</dbReference>
<dbReference type="SMART" id="SM00239">
    <property type="entry name" value="C2"/>
    <property type="match status" value="2"/>
</dbReference>
<dbReference type="OrthoDB" id="10059918at2759"/>
<dbReference type="Pfam" id="PF00595">
    <property type="entry name" value="PDZ"/>
    <property type="match status" value="1"/>
</dbReference>
<gene>
    <name evidence="7" type="primary">LOC113201706</name>
</gene>
<dbReference type="GO" id="GO:0042734">
    <property type="term" value="C:presynaptic membrane"/>
    <property type="evidence" value="ECO:0007669"/>
    <property type="project" value="TreeGrafter"/>
</dbReference>
<name>A0A9C6X5D7_FRAOC</name>
<evidence type="ECO:0000259" key="4">
    <source>
        <dbReference type="PROSITE" id="PS50004"/>
    </source>
</evidence>
<reference evidence="7" key="1">
    <citation type="submission" date="2025-08" db="UniProtKB">
        <authorList>
            <consortium name="RefSeq"/>
        </authorList>
    </citation>
    <scope>IDENTIFICATION</scope>
    <source>
        <tissue evidence="7">Whole organism</tissue>
    </source>
</reference>
<evidence type="ECO:0000256" key="2">
    <source>
        <dbReference type="ARBA" id="ARBA00034103"/>
    </source>
</evidence>
<organism evidence="6 7">
    <name type="scientific">Frankliniella occidentalis</name>
    <name type="common">Western flower thrips</name>
    <name type="synonym">Euthrips occidentalis</name>
    <dbReference type="NCBI Taxonomy" id="133901"/>
    <lineage>
        <taxon>Eukaryota</taxon>
        <taxon>Metazoa</taxon>
        <taxon>Ecdysozoa</taxon>
        <taxon>Arthropoda</taxon>
        <taxon>Hexapoda</taxon>
        <taxon>Insecta</taxon>
        <taxon>Pterygota</taxon>
        <taxon>Neoptera</taxon>
        <taxon>Paraneoptera</taxon>
        <taxon>Thysanoptera</taxon>
        <taxon>Terebrantia</taxon>
        <taxon>Thripoidea</taxon>
        <taxon>Thripidae</taxon>
        <taxon>Frankliniella</taxon>
    </lineage>
</organism>
<keyword evidence="6" id="KW-1185">Reference proteome</keyword>
<dbReference type="GO" id="GO:0042391">
    <property type="term" value="P:regulation of membrane potential"/>
    <property type="evidence" value="ECO:0007669"/>
    <property type="project" value="TreeGrafter"/>
</dbReference>
<feature type="region of interest" description="Disordered" evidence="3">
    <location>
        <begin position="1002"/>
        <end position="1029"/>
    </location>
</feature>
<dbReference type="PROSITE" id="PS50106">
    <property type="entry name" value="PDZ"/>
    <property type="match status" value="1"/>
</dbReference>
<feature type="region of interest" description="Disordered" evidence="3">
    <location>
        <begin position="18"/>
        <end position="93"/>
    </location>
</feature>
<dbReference type="InterPro" id="IPR039032">
    <property type="entry name" value="Rim-like"/>
</dbReference>
<dbReference type="SUPFAM" id="SSF49562">
    <property type="entry name" value="C2 domain (Calcium/lipid-binding domain, CaLB)"/>
    <property type="match status" value="2"/>
</dbReference>
<feature type="domain" description="C2" evidence="4">
    <location>
        <begin position="662"/>
        <end position="793"/>
    </location>
</feature>
<feature type="region of interest" description="Disordered" evidence="3">
    <location>
        <begin position="361"/>
        <end position="420"/>
    </location>
</feature>